<dbReference type="Proteomes" id="UP001553031">
    <property type="component" value="Unassembled WGS sequence"/>
</dbReference>
<dbReference type="Gene3D" id="3.30.200.20">
    <property type="entry name" value="Phosphorylase Kinase, domain 1"/>
    <property type="match status" value="1"/>
</dbReference>
<evidence type="ECO:0000256" key="3">
    <source>
        <dbReference type="ARBA" id="ARBA00022679"/>
    </source>
</evidence>
<dbReference type="EMBL" id="JBFBLL010000001">
    <property type="protein sequence ID" value="MEV8157199.1"/>
    <property type="molecule type" value="Genomic_DNA"/>
</dbReference>
<feature type="domain" description="Protein kinase" evidence="11">
    <location>
        <begin position="19"/>
        <end position="274"/>
    </location>
</feature>
<keyword evidence="3" id="KW-0808">Transferase</keyword>
<feature type="domain" description="PASTA" evidence="12">
    <location>
        <begin position="534"/>
        <end position="600"/>
    </location>
</feature>
<dbReference type="PANTHER" id="PTHR43289:SF34">
    <property type="entry name" value="SERINE_THREONINE-PROTEIN KINASE YBDM-RELATED"/>
    <property type="match status" value="1"/>
</dbReference>
<feature type="domain" description="PASTA" evidence="12">
    <location>
        <begin position="601"/>
        <end position="657"/>
    </location>
</feature>
<evidence type="ECO:0000256" key="4">
    <source>
        <dbReference type="ARBA" id="ARBA00022741"/>
    </source>
</evidence>
<feature type="region of interest" description="Disordered" evidence="9">
    <location>
        <begin position="599"/>
        <end position="621"/>
    </location>
</feature>
<dbReference type="InterPro" id="IPR000719">
    <property type="entry name" value="Prot_kinase_dom"/>
</dbReference>
<dbReference type="InterPro" id="IPR005543">
    <property type="entry name" value="PASTA_dom"/>
</dbReference>
<dbReference type="PROSITE" id="PS00108">
    <property type="entry name" value="PROTEIN_KINASE_ST"/>
    <property type="match status" value="1"/>
</dbReference>
<dbReference type="Pfam" id="PF00069">
    <property type="entry name" value="Pkinase"/>
    <property type="match status" value="1"/>
</dbReference>
<comment type="catalytic activity">
    <reaction evidence="8">
        <text>L-seryl-[protein] + ATP = O-phospho-L-seryl-[protein] + ADP + H(+)</text>
        <dbReference type="Rhea" id="RHEA:17989"/>
        <dbReference type="Rhea" id="RHEA-COMP:9863"/>
        <dbReference type="Rhea" id="RHEA-COMP:11604"/>
        <dbReference type="ChEBI" id="CHEBI:15378"/>
        <dbReference type="ChEBI" id="CHEBI:29999"/>
        <dbReference type="ChEBI" id="CHEBI:30616"/>
        <dbReference type="ChEBI" id="CHEBI:83421"/>
        <dbReference type="ChEBI" id="CHEBI:456216"/>
        <dbReference type="EC" id="2.7.11.1"/>
    </reaction>
</comment>
<organism evidence="13 14">
    <name type="scientific">Kocuria salsicia</name>
    <dbReference type="NCBI Taxonomy" id="664639"/>
    <lineage>
        <taxon>Bacteria</taxon>
        <taxon>Bacillati</taxon>
        <taxon>Actinomycetota</taxon>
        <taxon>Actinomycetes</taxon>
        <taxon>Micrococcales</taxon>
        <taxon>Micrococcaceae</taxon>
        <taxon>Kocuria</taxon>
    </lineage>
</organism>
<evidence type="ECO:0000313" key="14">
    <source>
        <dbReference type="Proteomes" id="UP001553031"/>
    </source>
</evidence>
<dbReference type="PANTHER" id="PTHR43289">
    <property type="entry name" value="MITOGEN-ACTIVATED PROTEIN KINASE KINASE KINASE 20-RELATED"/>
    <property type="match status" value="1"/>
</dbReference>
<proteinExistence type="predicted"/>
<feature type="compositionally biased region" description="Low complexity" evidence="9">
    <location>
        <begin position="401"/>
        <end position="414"/>
    </location>
</feature>
<dbReference type="Gene3D" id="3.30.10.20">
    <property type="match status" value="3"/>
</dbReference>
<evidence type="ECO:0000259" key="12">
    <source>
        <dbReference type="PROSITE" id="PS51178"/>
    </source>
</evidence>
<keyword evidence="10" id="KW-0812">Transmembrane</keyword>
<gene>
    <name evidence="13" type="ORF">AB0O96_03185</name>
</gene>
<evidence type="ECO:0000259" key="11">
    <source>
        <dbReference type="PROSITE" id="PS50011"/>
    </source>
</evidence>
<sequence length="657" mass="68356">MPSSSTNDPREGTLLENRYTVRRRIARGGSATVYEGIDERLDRPVALKIMHPHLADDSSFVRRAQREAKSAARLQHPNVVSVLDQGHTREGELYLVLEYVSGPTLREIIAREAPLSPRRTLDLLIPVLRGLGQAHRIGLIHRDVKPENVLLTEDGQVKVADFGLMRAVDEHTASATVLGTVGYAAPELVGDGPVDQRSDVYAVGIMAYEMLTGSRPYTGTALQVVNAHVSRDVPAPSGVVPGVPPTLDEFVLRATARDASRRPVDAAALLDLALAIRRSLPAPQDPPSLDTALTQPLSALDGDAARAESAGEAPTEVFGTTTRHGDEMATEAFDARNRLGSASDSGTLGDGAPGGEAATEALGTAERTATIRPDPYATRVMGTPRSGPPTSPILPSYDPEATGTTTAVGARAGRQSGSTARRSPETPRVRLNPNLPPLHVAVAVILFALLLTVAGFLGWWLGSAPGTASATVPAVAGQDAASAERALNAAGISNVGVRSTTSRDAPEGTVISTDPAASASVRGIEQVNLLVSEGPARVDVPTFTGLSADAARTAVTDAGLTVGTVTSTYSTQAVDTVVSQSPAAGASVDEGTAVDLTVAADSPQGDPPNVVGQSEEEARSTLEAKGYTVEVSAPVGSHLHRVVSQREEGDTVFLTVL</sequence>
<dbReference type="CDD" id="cd14014">
    <property type="entry name" value="STKc_PknB_like"/>
    <property type="match status" value="1"/>
</dbReference>
<keyword evidence="14" id="KW-1185">Reference proteome</keyword>
<dbReference type="SMART" id="SM00220">
    <property type="entry name" value="S_TKc"/>
    <property type="match status" value="1"/>
</dbReference>
<evidence type="ECO:0000313" key="13">
    <source>
        <dbReference type="EMBL" id="MEV8157199.1"/>
    </source>
</evidence>
<evidence type="ECO:0000256" key="5">
    <source>
        <dbReference type="ARBA" id="ARBA00022777"/>
    </source>
</evidence>
<evidence type="ECO:0000256" key="6">
    <source>
        <dbReference type="ARBA" id="ARBA00022840"/>
    </source>
</evidence>
<keyword evidence="5 13" id="KW-0418">Kinase</keyword>
<dbReference type="SUPFAM" id="SSF56112">
    <property type="entry name" value="Protein kinase-like (PK-like)"/>
    <property type="match status" value="1"/>
</dbReference>
<name>A0ABV3KA56_9MICC</name>
<feature type="compositionally biased region" description="Low complexity" evidence="9">
    <location>
        <begin position="355"/>
        <end position="370"/>
    </location>
</feature>
<evidence type="ECO:0000256" key="8">
    <source>
        <dbReference type="ARBA" id="ARBA00048679"/>
    </source>
</evidence>
<dbReference type="InterPro" id="IPR008271">
    <property type="entry name" value="Ser/Thr_kinase_AS"/>
</dbReference>
<evidence type="ECO:0000256" key="1">
    <source>
        <dbReference type="ARBA" id="ARBA00012513"/>
    </source>
</evidence>
<comment type="catalytic activity">
    <reaction evidence="7">
        <text>L-threonyl-[protein] + ATP = O-phospho-L-threonyl-[protein] + ADP + H(+)</text>
        <dbReference type="Rhea" id="RHEA:46608"/>
        <dbReference type="Rhea" id="RHEA-COMP:11060"/>
        <dbReference type="Rhea" id="RHEA-COMP:11605"/>
        <dbReference type="ChEBI" id="CHEBI:15378"/>
        <dbReference type="ChEBI" id="CHEBI:30013"/>
        <dbReference type="ChEBI" id="CHEBI:30616"/>
        <dbReference type="ChEBI" id="CHEBI:61977"/>
        <dbReference type="ChEBI" id="CHEBI:456216"/>
        <dbReference type="EC" id="2.7.11.1"/>
    </reaction>
</comment>
<dbReference type="InterPro" id="IPR011009">
    <property type="entry name" value="Kinase-like_dom_sf"/>
</dbReference>
<dbReference type="GO" id="GO:0016301">
    <property type="term" value="F:kinase activity"/>
    <property type="evidence" value="ECO:0007669"/>
    <property type="project" value="UniProtKB-KW"/>
</dbReference>
<dbReference type="SMART" id="SM00740">
    <property type="entry name" value="PASTA"/>
    <property type="match status" value="2"/>
</dbReference>
<accession>A0ABV3KA56</accession>
<keyword evidence="6" id="KW-0067">ATP-binding</keyword>
<evidence type="ECO:0000256" key="7">
    <source>
        <dbReference type="ARBA" id="ARBA00047899"/>
    </source>
</evidence>
<keyword evidence="2" id="KW-0723">Serine/threonine-protein kinase</keyword>
<comment type="caution">
    <text evidence="13">The sequence shown here is derived from an EMBL/GenBank/DDBJ whole genome shotgun (WGS) entry which is preliminary data.</text>
</comment>
<dbReference type="Gene3D" id="1.10.510.10">
    <property type="entry name" value="Transferase(Phosphotransferase) domain 1"/>
    <property type="match status" value="1"/>
</dbReference>
<keyword evidence="10" id="KW-1133">Transmembrane helix</keyword>
<feature type="transmembrane region" description="Helical" evidence="10">
    <location>
        <begin position="438"/>
        <end position="461"/>
    </location>
</feature>
<feature type="domain" description="PASTA" evidence="12">
    <location>
        <begin position="466"/>
        <end position="533"/>
    </location>
</feature>
<dbReference type="Pfam" id="PF03793">
    <property type="entry name" value="PASTA"/>
    <property type="match status" value="3"/>
</dbReference>
<dbReference type="CDD" id="cd06577">
    <property type="entry name" value="PASTA_pknB"/>
    <property type="match status" value="3"/>
</dbReference>
<dbReference type="EC" id="2.7.11.1" evidence="1"/>
<feature type="region of interest" description="Disordered" evidence="9">
    <location>
        <begin position="302"/>
        <end position="324"/>
    </location>
</feature>
<evidence type="ECO:0000256" key="10">
    <source>
        <dbReference type="SAM" id="Phobius"/>
    </source>
</evidence>
<keyword evidence="10" id="KW-0472">Membrane</keyword>
<dbReference type="PROSITE" id="PS51178">
    <property type="entry name" value="PASTA"/>
    <property type="match status" value="3"/>
</dbReference>
<evidence type="ECO:0000256" key="2">
    <source>
        <dbReference type="ARBA" id="ARBA00022527"/>
    </source>
</evidence>
<keyword evidence="4" id="KW-0547">Nucleotide-binding</keyword>
<dbReference type="PROSITE" id="PS50011">
    <property type="entry name" value="PROTEIN_KINASE_DOM"/>
    <property type="match status" value="1"/>
</dbReference>
<reference evidence="13 14" key="1">
    <citation type="submission" date="2024-06" db="EMBL/GenBank/DDBJ databases">
        <title>The Natural Products Discovery Center: Release of the First 8490 Sequenced Strains for Exploring Actinobacteria Biosynthetic Diversity.</title>
        <authorList>
            <person name="Kalkreuter E."/>
            <person name="Kautsar S.A."/>
            <person name="Yang D."/>
            <person name="Bader C.D."/>
            <person name="Teijaro C.N."/>
            <person name="Fluegel L."/>
            <person name="Davis C.M."/>
            <person name="Simpson J.R."/>
            <person name="Lauterbach L."/>
            <person name="Steele A.D."/>
            <person name="Gui C."/>
            <person name="Meng S."/>
            <person name="Li G."/>
            <person name="Viehrig K."/>
            <person name="Ye F."/>
            <person name="Su P."/>
            <person name="Kiefer A.F."/>
            <person name="Nichols A."/>
            <person name="Cepeda A.J."/>
            <person name="Yan W."/>
            <person name="Fan B."/>
            <person name="Jiang Y."/>
            <person name="Adhikari A."/>
            <person name="Zheng C.-J."/>
            <person name="Schuster L."/>
            <person name="Cowan T.M."/>
            <person name="Smanski M.J."/>
            <person name="Chevrette M.G."/>
            <person name="De Carvalho L.P.S."/>
            <person name="Shen B."/>
        </authorList>
    </citation>
    <scope>NUCLEOTIDE SEQUENCE [LARGE SCALE GENOMIC DNA]</scope>
    <source>
        <strain evidence="13 14">NPDC079179</strain>
    </source>
</reference>
<feature type="region of interest" description="Disordered" evidence="9">
    <location>
        <begin position="337"/>
        <end position="430"/>
    </location>
</feature>
<evidence type="ECO:0000256" key="9">
    <source>
        <dbReference type="SAM" id="MobiDB-lite"/>
    </source>
</evidence>
<dbReference type="RefSeq" id="WP_290499108.1">
    <property type="nucleotide sequence ID" value="NZ_JBFBLL010000001.1"/>
</dbReference>
<protein>
    <recommendedName>
        <fullName evidence="1">non-specific serine/threonine protein kinase</fullName>
        <ecNumber evidence="1">2.7.11.1</ecNumber>
    </recommendedName>
</protein>